<evidence type="ECO:0000256" key="2">
    <source>
        <dbReference type="ARBA" id="ARBA00023125"/>
    </source>
</evidence>
<accession>A0A841AEX1</accession>
<proteinExistence type="predicted"/>
<feature type="domain" description="HTH lacI-type" evidence="4">
    <location>
        <begin position="6"/>
        <end position="60"/>
    </location>
</feature>
<dbReference type="Gene3D" id="3.40.50.2300">
    <property type="match status" value="2"/>
</dbReference>
<keyword evidence="6" id="KW-1185">Reference proteome</keyword>
<evidence type="ECO:0000256" key="1">
    <source>
        <dbReference type="ARBA" id="ARBA00023015"/>
    </source>
</evidence>
<reference evidence="5 6" key="1">
    <citation type="submission" date="2020-08" db="EMBL/GenBank/DDBJ databases">
        <title>Sequencing the genomes of 1000 actinobacteria strains.</title>
        <authorList>
            <person name="Klenk H.-P."/>
        </authorList>
    </citation>
    <scope>NUCLEOTIDE SEQUENCE [LARGE SCALE GENOMIC DNA]</scope>
    <source>
        <strain evidence="5 6">DSM 28796</strain>
    </source>
</reference>
<dbReference type="SUPFAM" id="SSF47413">
    <property type="entry name" value="lambda repressor-like DNA-binding domains"/>
    <property type="match status" value="1"/>
</dbReference>
<keyword evidence="3" id="KW-0804">Transcription</keyword>
<name>A0A841AEX1_9MICO</name>
<dbReference type="Pfam" id="PF00356">
    <property type="entry name" value="LacI"/>
    <property type="match status" value="1"/>
</dbReference>
<dbReference type="AlphaFoldDB" id="A0A841AEX1"/>
<keyword evidence="2" id="KW-0238">DNA-binding</keyword>
<dbReference type="CDD" id="cd06267">
    <property type="entry name" value="PBP1_LacI_sugar_binding-like"/>
    <property type="match status" value="1"/>
</dbReference>
<dbReference type="RefSeq" id="WP_184325838.1">
    <property type="nucleotide sequence ID" value="NZ_JACHLZ010000001.1"/>
</dbReference>
<dbReference type="Pfam" id="PF13377">
    <property type="entry name" value="Peripla_BP_3"/>
    <property type="match status" value="1"/>
</dbReference>
<comment type="caution">
    <text evidence="5">The sequence shown here is derived from an EMBL/GenBank/DDBJ whole genome shotgun (WGS) entry which is preliminary data.</text>
</comment>
<gene>
    <name evidence="5" type="ORF">HNR70_002336</name>
</gene>
<dbReference type="Gene3D" id="1.10.260.40">
    <property type="entry name" value="lambda repressor-like DNA-binding domains"/>
    <property type="match status" value="1"/>
</dbReference>
<evidence type="ECO:0000256" key="3">
    <source>
        <dbReference type="ARBA" id="ARBA00023163"/>
    </source>
</evidence>
<dbReference type="SUPFAM" id="SSF53822">
    <property type="entry name" value="Periplasmic binding protein-like I"/>
    <property type="match status" value="1"/>
</dbReference>
<dbReference type="InterPro" id="IPR028082">
    <property type="entry name" value="Peripla_BP_I"/>
</dbReference>
<evidence type="ECO:0000313" key="6">
    <source>
        <dbReference type="Proteomes" id="UP000588158"/>
    </source>
</evidence>
<dbReference type="InterPro" id="IPR010982">
    <property type="entry name" value="Lambda_DNA-bd_dom_sf"/>
</dbReference>
<evidence type="ECO:0000313" key="5">
    <source>
        <dbReference type="EMBL" id="MBB5832523.1"/>
    </source>
</evidence>
<dbReference type="GO" id="GO:0000976">
    <property type="term" value="F:transcription cis-regulatory region binding"/>
    <property type="evidence" value="ECO:0007669"/>
    <property type="project" value="TreeGrafter"/>
</dbReference>
<dbReference type="InterPro" id="IPR000843">
    <property type="entry name" value="HTH_LacI"/>
</dbReference>
<evidence type="ECO:0000259" key="4">
    <source>
        <dbReference type="PROSITE" id="PS50932"/>
    </source>
</evidence>
<dbReference type="CDD" id="cd01392">
    <property type="entry name" value="HTH_LacI"/>
    <property type="match status" value="1"/>
</dbReference>
<dbReference type="GO" id="GO:0003700">
    <property type="term" value="F:DNA-binding transcription factor activity"/>
    <property type="evidence" value="ECO:0007669"/>
    <property type="project" value="TreeGrafter"/>
</dbReference>
<dbReference type="PROSITE" id="PS00356">
    <property type="entry name" value="HTH_LACI_1"/>
    <property type="match status" value="1"/>
</dbReference>
<dbReference type="SMART" id="SM00354">
    <property type="entry name" value="HTH_LACI"/>
    <property type="match status" value="1"/>
</dbReference>
<dbReference type="EMBL" id="JACHLZ010000001">
    <property type="protein sequence ID" value="MBB5832523.1"/>
    <property type="molecule type" value="Genomic_DNA"/>
</dbReference>
<dbReference type="PANTHER" id="PTHR30146:SF109">
    <property type="entry name" value="HTH-TYPE TRANSCRIPTIONAL REGULATOR GALS"/>
    <property type="match status" value="1"/>
</dbReference>
<sequence length="336" mass="35386">MAKKRATMKDVAARAGVGFKTVSRVVNGEPGVSDATAEKVRKAAKDLNYRKDMTAGNLRRTEGRTDSIGLLVSSVGNEFDSRLHRAVEDAALAHGVSVFAASTDEDAERERLLALTLVARRVDGLVLMPSGDLSFLQHELDLGTPVIAVDRPPTGLSIDTMMVDNDGGAHASIAHLVEHGHRRVAVLTHLSTLTTAAQRIAGARRAWAEAGLPGSALQVVTGLSSTEDTLRAVSAVLGSAEPPTAIFAARNAISVGVVRALQSRGLQREVAMMGFDDFDQADLLDPAVSVVGQDPAELGTLATERLFARLEDPSLVVEQVVAGTELVLRRSCGCGA</sequence>
<dbReference type="PROSITE" id="PS50932">
    <property type="entry name" value="HTH_LACI_2"/>
    <property type="match status" value="1"/>
</dbReference>
<dbReference type="PANTHER" id="PTHR30146">
    <property type="entry name" value="LACI-RELATED TRANSCRIPTIONAL REPRESSOR"/>
    <property type="match status" value="1"/>
</dbReference>
<dbReference type="Proteomes" id="UP000588158">
    <property type="component" value="Unassembled WGS sequence"/>
</dbReference>
<protein>
    <submittedName>
        <fullName evidence="5">LacI family transcriptional regulator</fullName>
    </submittedName>
</protein>
<dbReference type="InterPro" id="IPR046335">
    <property type="entry name" value="LacI/GalR-like_sensor"/>
</dbReference>
<keyword evidence="1" id="KW-0805">Transcription regulation</keyword>
<organism evidence="5 6">
    <name type="scientific">Brachybacterium aquaticum</name>
    <dbReference type="NCBI Taxonomy" id="1432564"/>
    <lineage>
        <taxon>Bacteria</taxon>
        <taxon>Bacillati</taxon>
        <taxon>Actinomycetota</taxon>
        <taxon>Actinomycetes</taxon>
        <taxon>Micrococcales</taxon>
        <taxon>Dermabacteraceae</taxon>
        <taxon>Brachybacterium</taxon>
    </lineage>
</organism>